<reference evidence="1" key="1">
    <citation type="submission" date="2022-03" db="EMBL/GenBank/DDBJ databases">
        <title>Identification of a novel bacterium isolated from mangrove sediments.</title>
        <authorList>
            <person name="Pan X."/>
        </authorList>
    </citation>
    <scope>NUCLEOTIDE SEQUENCE</scope>
    <source>
        <strain evidence="1">B2637</strain>
    </source>
</reference>
<protein>
    <submittedName>
        <fullName evidence="1">Uncharacterized protein</fullName>
    </submittedName>
</protein>
<accession>A0ABT0AGJ3</accession>
<sequence length="187" mass="20890">MDDLFRKLAFSSLPHQVPQSLYGKAEQSATFCENAILELNQRAALIERQIRFGSALLLPPKAFGRNGAVRVMLDRISSGSDPTKELRNFRQNYRDNASRQFVGRSNLGFKPGQASGLHGAPHDNENTSIALTRRYRLGCKYDGSFHWDVGPMDGSHLNGAYRFDTRDKGVVSPKGKYANVLVDDCLR</sequence>
<dbReference type="RefSeq" id="WP_243802173.1">
    <property type="nucleotide sequence ID" value="NZ_JALHAT010000037.1"/>
</dbReference>
<comment type="caution">
    <text evidence="1">The sequence shown here is derived from an EMBL/GenBank/DDBJ whole genome shotgun (WGS) entry which is preliminary data.</text>
</comment>
<organism evidence="1 2">
    <name type="scientific">Novosphingobium mangrovi</name>
    <name type="common">ex Hu et al. 2023</name>
    <dbReference type="NCBI Taxonomy" id="2930094"/>
    <lineage>
        <taxon>Bacteria</taxon>
        <taxon>Pseudomonadati</taxon>
        <taxon>Pseudomonadota</taxon>
        <taxon>Alphaproteobacteria</taxon>
        <taxon>Sphingomonadales</taxon>
        <taxon>Sphingomonadaceae</taxon>
        <taxon>Novosphingobium</taxon>
    </lineage>
</organism>
<evidence type="ECO:0000313" key="1">
    <source>
        <dbReference type="EMBL" id="MCJ1962309.1"/>
    </source>
</evidence>
<dbReference type="EMBL" id="JALHAT010000037">
    <property type="protein sequence ID" value="MCJ1962309.1"/>
    <property type="molecule type" value="Genomic_DNA"/>
</dbReference>
<proteinExistence type="predicted"/>
<name>A0ABT0AGJ3_9SPHN</name>
<gene>
    <name evidence="1" type="ORF">MTR65_16575</name>
</gene>
<keyword evidence="2" id="KW-1185">Reference proteome</keyword>
<evidence type="ECO:0000313" key="2">
    <source>
        <dbReference type="Proteomes" id="UP001162802"/>
    </source>
</evidence>
<dbReference type="Proteomes" id="UP001162802">
    <property type="component" value="Unassembled WGS sequence"/>
</dbReference>